<proteinExistence type="predicted"/>
<dbReference type="STRING" id="660122.C7YN70"/>
<organism evidence="2 3">
    <name type="scientific">Fusarium vanettenii (strain ATCC MYA-4622 / CBS 123669 / FGSC 9596 / NRRL 45880 / 77-13-4)</name>
    <name type="common">Fusarium solani subsp. pisi</name>
    <dbReference type="NCBI Taxonomy" id="660122"/>
    <lineage>
        <taxon>Eukaryota</taxon>
        <taxon>Fungi</taxon>
        <taxon>Dikarya</taxon>
        <taxon>Ascomycota</taxon>
        <taxon>Pezizomycotina</taxon>
        <taxon>Sordariomycetes</taxon>
        <taxon>Hypocreomycetidae</taxon>
        <taxon>Hypocreales</taxon>
        <taxon>Nectriaceae</taxon>
        <taxon>Fusarium</taxon>
        <taxon>Fusarium solani species complex</taxon>
        <taxon>Fusarium vanettenii</taxon>
    </lineage>
</organism>
<evidence type="ECO:0000256" key="1">
    <source>
        <dbReference type="SAM" id="MobiDB-lite"/>
    </source>
</evidence>
<name>C7YN70_FUSV7</name>
<dbReference type="EMBL" id="GG698897">
    <property type="protein sequence ID" value="EEU47572.1"/>
    <property type="molecule type" value="Genomic_DNA"/>
</dbReference>
<evidence type="ECO:0000313" key="2">
    <source>
        <dbReference type="EMBL" id="EEU47572.1"/>
    </source>
</evidence>
<reference evidence="2 3" key="1">
    <citation type="journal article" date="2009" name="PLoS Genet.">
        <title>The genome of Nectria haematococca: contribution of supernumerary chromosomes to gene expansion.</title>
        <authorList>
            <person name="Coleman J.J."/>
            <person name="Rounsley S.D."/>
            <person name="Rodriguez-Carres M."/>
            <person name="Kuo A."/>
            <person name="Wasmann C.C."/>
            <person name="Grimwood J."/>
            <person name="Schmutz J."/>
            <person name="Taga M."/>
            <person name="White G.J."/>
            <person name="Zhou S."/>
            <person name="Schwartz D.C."/>
            <person name="Freitag M."/>
            <person name="Ma L.J."/>
            <person name="Danchin E.G."/>
            <person name="Henrissat B."/>
            <person name="Coutinho P.M."/>
            <person name="Nelson D.R."/>
            <person name="Straney D."/>
            <person name="Napoli C.A."/>
            <person name="Barker B.M."/>
            <person name="Gribskov M."/>
            <person name="Rep M."/>
            <person name="Kroken S."/>
            <person name="Molnar I."/>
            <person name="Rensing C."/>
            <person name="Kennell J.C."/>
            <person name="Zamora J."/>
            <person name="Farman M.L."/>
            <person name="Selker E.U."/>
            <person name="Salamov A."/>
            <person name="Shapiro H."/>
            <person name="Pangilinan J."/>
            <person name="Lindquist E."/>
            <person name="Lamers C."/>
            <person name="Grigoriev I.V."/>
            <person name="Geiser D.M."/>
            <person name="Covert S.F."/>
            <person name="Temporini E."/>
            <person name="Vanetten H.D."/>
        </authorList>
    </citation>
    <scope>NUCLEOTIDE SEQUENCE [LARGE SCALE GENOMIC DNA]</scope>
    <source>
        <strain evidence="3">ATCC MYA-4622 / CBS 123669 / FGSC 9596 / NRRL 45880 / 77-13-4</strain>
    </source>
</reference>
<dbReference type="AlphaFoldDB" id="C7YN70"/>
<dbReference type="OrthoDB" id="5429780at2759"/>
<accession>C7YN70</accession>
<feature type="compositionally biased region" description="Polar residues" evidence="1">
    <location>
        <begin position="38"/>
        <end position="69"/>
    </location>
</feature>
<dbReference type="RefSeq" id="XP_003053285.1">
    <property type="nucleotide sequence ID" value="XM_003053239.1"/>
</dbReference>
<dbReference type="InParanoid" id="C7YN70"/>
<sequence>MGADMDTITSAQQTSLYRPSVRNLIRVYQLRDTDIMMPTNSNLTNNTPQSEETPQLSQQQVASSIQADVQQDPQQPLQNPPGLNNGQGQRLINLPLIPPSILHPPLVPPPPHPQSLIPEVLISRDTIEYVGFTSKMADHMWDAWGKWPSGKLRRETDPDDGRPCITFLQFMIRHIVYYKDAAFWELDEWEKCMDIYGLSESTQKEIMKCTTRPHFPFFNCSHWAKMVVLSNYEVLQRLQRTCSLQMMRPDPARHRALPLRFRKKGSGSETTGSLAQS</sequence>
<dbReference type="VEuPathDB" id="FungiDB:NECHADRAFT_78126"/>
<protein>
    <submittedName>
        <fullName evidence="2">Uncharacterized protein</fullName>
    </submittedName>
</protein>
<dbReference type="KEGG" id="nhe:NECHADRAFT_78126"/>
<keyword evidence="3" id="KW-1185">Reference proteome</keyword>
<dbReference type="HOGENOM" id="CLU_1005062_0_0_1"/>
<gene>
    <name evidence="2" type="ORF">NECHADRAFT_78126</name>
</gene>
<dbReference type="Proteomes" id="UP000005206">
    <property type="component" value="Chromosome 3"/>
</dbReference>
<evidence type="ECO:0000313" key="3">
    <source>
        <dbReference type="Proteomes" id="UP000005206"/>
    </source>
</evidence>
<feature type="region of interest" description="Disordered" evidence="1">
    <location>
        <begin position="36"/>
        <end position="90"/>
    </location>
</feature>
<dbReference type="GeneID" id="9664351"/>
<feature type="compositionally biased region" description="Low complexity" evidence="1">
    <location>
        <begin position="70"/>
        <end position="90"/>
    </location>
</feature>